<dbReference type="SUPFAM" id="SSF158949">
    <property type="entry name" value="Smr-associated domain-like"/>
    <property type="match status" value="1"/>
</dbReference>
<dbReference type="InterPro" id="IPR036781">
    <property type="entry name" value="Smr_assoc-like_sf"/>
</dbReference>
<dbReference type="Gene3D" id="2.60.40.1600">
    <property type="entry name" value="Smr-associated-like"/>
    <property type="match status" value="1"/>
</dbReference>
<dbReference type="InterPro" id="IPR036063">
    <property type="entry name" value="Smr_dom_sf"/>
</dbReference>
<dbReference type="Gene3D" id="3.30.1370.110">
    <property type="match status" value="1"/>
</dbReference>
<dbReference type="Pfam" id="PF09640">
    <property type="entry name" value="DUF2027"/>
    <property type="match status" value="1"/>
</dbReference>
<name>A0A7W5DRZ6_9PORP</name>
<sequence length="352" mass="40247">MIKIGDRIRFLNEVGGGIVTKIIDKNLVSVLDEEGFEIPVLQRECVVIETPKASVTNVELKSDFNAQKSTEQNSTKNTFDYESEPDTMYGEQLNIYFAFVPTNLKQLSISAFDFHLINDSNYNLLFFILLRNENELRCIEKGTITSNTKMFIDSFDKEQLQNIHDIILQCIAFKTAKTFVLKAPFDTTFALSLSDFSKLHFFKENDFFEESAMIIPLIEKDIPAAFLTVEASTIEQAIKEKEKIHSPKPTVKGQKKPHGDLIELDLHINQLLDNTTGMDNTAILQYQLEILQNTLNQYKDKRGQKIVVIHGKGEGVLRKAIIQELKTHYKGYRYQDASFREYGFGATLITIH</sequence>
<evidence type="ECO:0000313" key="3">
    <source>
        <dbReference type="Proteomes" id="UP000544222"/>
    </source>
</evidence>
<evidence type="ECO:0000259" key="1">
    <source>
        <dbReference type="PROSITE" id="PS50828"/>
    </source>
</evidence>
<dbReference type="RefSeq" id="WP_183413796.1">
    <property type="nucleotide sequence ID" value="NZ_JACHYB010000002.1"/>
</dbReference>
<comment type="caution">
    <text evidence="2">The sequence shown here is derived from an EMBL/GenBank/DDBJ whole genome shotgun (WGS) entry which is preliminary data.</text>
</comment>
<dbReference type="EMBL" id="JACHYB010000002">
    <property type="protein sequence ID" value="MBB3188002.1"/>
    <property type="molecule type" value="Genomic_DNA"/>
</dbReference>
<dbReference type="PROSITE" id="PS50828">
    <property type="entry name" value="SMR"/>
    <property type="match status" value="1"/>
</dbReference>
<dbReference type="InterPro" id="IPR018598">
    <property type="entry name" value="DUF2027"/>
</dbReference>
<keyword evidence="3" id="KW-1185">Reference proteome</keyword>
<protein>
    <recommendedName>
        <fullName evidence="1">Smr domain-containing protein</fullName>
    </recommendedName>
</protein>
<gene>
    <name evidence="2" type="ORF">FHX64_002200</name>
</gene>
<reference evidence="2 3" key="1">
    <citation type="submission" date="2020-08" db="EMBL/GenBank/DDBJ databases">
        <title>Genomic Encyclopedia of Type Strains, Phase IV (KMG-IV): sequencing the most valuable type-strain genomes for metagenomic binning, comparative biology and taxonomic classification.</title>
        <authorList>
            <person name="Goeker M."/>
        </authorList>
    </citation>
    <scope>NUCLEOTIDE SEQUENCE [LARGE SCALE GENOMIC DNA]</scope>
    <source>
        <strain evidence="2 3">DSM 27471</strain>
    </source>
</reference>
<dbReference type="InterPro" id="IPR002625">
    <property type="entry name" value="Smr_dom"/>
</dbReference>
<organism evidence="2 3">
    <name type="scientific">Microbacter margulisiae</name>
    <dbReference type="NCBI Taxonomy" id="1350067"/>
    <lineage>
        <taxon>Bacteria</taxon>
        <taxon>Pseudomonadati</taxon>
        <taxon>Bacteroidota</taxon>
        <taxon>Bacteroidia</taxon>
        <taxon>Bacteroidales</taxon>
        <taxon>Porphyromonadaceae</taxon>
        <taxon>Microbacter</taxon>
    </lineage>
</organism>
<dbReference type="AlphaFoldDB" id="A0A7W5DRZ6"/>
<evidence type="ECO:0000313" key="2">
    <source>
        <dbReference type="EMBL" id="MBB3188002.1"/>
    </source>
</evidence>
<accession>A0A7W5DRZ6</accession>
<feature type="domain" description="Smr" evidence="1">
    <location>
        <begin position="289"/>
        <end position="352"/>
    </location>
</feature>
<dbReference type="Pfam" id="PF01713">
    <property type="entry name" value="Smr"/>
    <property type="match status" value="1"/>
</dbReference>
<dbReference type="Proteomes" id="UP000544222">
    <property type="component" value="Unassembled WGS sequence"/>
</dbReference>
<proteinExistence type="predicted"/>